<feature type="domain" description="BRCT" evidence="17">
    <location>
        <begin position="126"/>
        <end position="214"/>
    </location>
</feature>
<dbReference type="InterPro" id="IPR043128">
    <property type="entry name" value="Rev_trsase/Diguanyl_cyclase"/>
</dbReference>
<comment type="caution">
    <text evidence="19">The sequence shown here is derived from an EMBL/GenBank/DDBJ whole genome shotgun (WGS) entry which is preliminary data.</text>
</comment>
<sequence>MSKPFTDSQSSTDYFGDEDSQFLEALQNIVLPGDNPPVEQPQAQNESIVIANDTEDQESPPPPTQPGLKRHYSDVEPEPETVHPQDETVYGSSHFGQFGEYMRRKRAKLQIQNQALEDKTGRREVRSGGIFEGIAIYVNGWTRPSVQELRKLIVENGGIFQPYLDRKSIVTHVITCSLTPAKVKEFKSMKVVEPKWLTESISAGVLLPWTDYIFKPNDRVDNTQGQSTKRQTITSTATVRTNTSSVGPQKSKPTATNASAPSPIIPSAKPLPPDEMDPLHTTDPSTEPDARRVPGYAADTSNTNAQRVMANPEWRKAHTSIAPDFIEGYYKNSRLHHLSTWKSELRALVMEAQEQAEARMSATPEAAPRPVLNGISMRGEHLQVKTSPKKWKGKGKAKAGELNERVIMHCDFDCFFVSAGLVSRPELKGKPVVVCHSQGTQGAGSSTSEIASCSYEARDFGIRNGMSLQQARKLCSAIVTIPYEFERQGSMFSLKFYTVLMSFADDLQAVSVDEALIEVTNAVRARAEILEMESGDNHGKDPAKEVAESIRDAVRGSTNCEVSIGIAHNILLARLATRRAKPAKSYHLLPEELDAFLAPLEVSDLHGFGYNTKQRTLEKLGTSKLGELGNKSKAVLCYALGKTTGETLYNAIRGIDEKQLESSKERKSVSCEINYGIRFENNEQAEKFIYQMAEEVKRRLDEVKMLGRMITLKVMKRDPTAPVEPPKFLGHGKCDSFNKQGKLAGFGGNAVNDDKIIGEHAWRLLKSFNFDPKELRGIGIQIQKLEPAKSGSSSIQGVQSVLPFKKVEGPPKERHSSPNKDGQTNFIPDVDKDEYVDLPSSPKPSPKTTGSSTDAPKKDEYVDLPSFSQVDMSIFEALPRELREELETEYKRRSGSPHAAGGANIAGPSHAVSSTALQKRQPSHPLRNAITNAKPGIFPQQSTSTKETNYKRIAQQFAPRHGTSIYANKALLRALGLDKPKKAVRVTEAQLQDLNIDPEVFAMLPVKIQREQLVRARIIKKDGFIPDAPTQRKILKPAKSFMSPSRRRRRGPAPKAVYIQPPILRQQGKEKQEKLCYFETEDIQSVIQKWVTGYRHWAPKEKDIEFFSKYLLQCMESKEGDAGTERAVAILKWWLVLLRRIWGKFEEVESVEVERSDPNERAAVAWWNAFREVKRRLDEVIKRRFGGKLSLK</sequence>
<feature type="region of interest" description="Disordered" evidence="16">
    <location>
        <begin position="30"/>
        <end position="90"/>
    </location>
</feature>
<feature type="compositionally biased region" description="Low complexity" evidence="16">
    <location>
        <begin position="258"/>
        <end position="268"/>
    </location>
</feature>
<evidence type="ECO:0000259" key="17">
    <source>
        <dbReference type="PROSITE" id="PS50172"/>
    </source>
</evidence>
<feature type="region of interest" description="Disordered" evidence="16">
    <location>
        <begin position="217"/>
        <end position="297"/>
    </location>
</feature>
<evidence type="ECO:0000313" key="19">
    <source>
        <dbReference type="EMBL" id="KAF9453668.1"/>
    </source>
</evidence>
<comment type="cofactor">
    <cofactor evidence="1">
        <name>Mg(2+)</name>
        <dbReference type="ChEBI" id="CHEBI:18420"/>
    </cofactor>
</comment>
<dbReference type="PROSITE" id="PS50172">
    <property type="entry name" value="BRCT"/>
    <property type="match status" value="1"/>
</dbReference>
<dbReference type="InterPro" id="IPR036775">
    <property type="entry name" value="DNA_pol_Y-fam_lit_finger_sf"/>
</dbReference>
<feature type="compositionally biased region" description="Polar residues" evidence="16">
    <location>
        <begin position="911"/>
        <end position="920"/>
    </location>
</feature>
<dbReference type="SUPFAM" id="SSF52113">
    <property type="entry name" value="BRCT domain"/>
    <property type="match status" value="1"/>
</dbReference>
<dbReference type="InterPro" id="IPR043502">
    <property type="entry name" value="DNA/RNA_pol_sf"/>
</dbReference>
<feature type="region of interest" description="Disordered" evidence="16">
    <location>
        <begin position="1"/>
        <end position="20"/>
    </location>
</feature>
<evidence type="ECO:0000256" key="8">
    <source>
        <dbReference type="ARBA" id="ARBA00022723"/>
    </source>
</evidence>
<feature type="compositionally biased region" description="Basic and acidic residues" evidence="16">
    <location>
        <begin position="807"/>
        <end position="818"/>
    </location>
</feature>
<dbReference type="GO" id="GO:0003684">
    <property type="term" value="F:damaged DNA binding"/>
    <property type="evidence" value="ECO:0007669"/>
    <property type="project" value="InterPro"/>
</dbReference>
<evidence type="ECO:0000256" key="14">
    <source>
        <dbReference type="ARBA" id="ARBA00058985"/>
    </source>
</evidence>
<dbReference type="Pfam" id="PF16727">
    <property type="entry name" value="REV1_C"/>
    <property type="match status" value="1"/>
</dbReference>
<evidence type="ECO:0000256" key="9">
    <source>
        <dbReference type="ARBA" id="ARBA00022763"/>
    </source>
</evidence>
<dbReference type="SMART" id="SM00292">
    <property type="entry name" value="BRCT"/>
    <property type="match status" value="1"/>
</dbReference>
<dbReference type="InterPro" id="IPR001357">
    <property type="entry name" value="BRCT_dom"/>
</dbReference>
<dbReference type="CDD" id="cd17719">
    <property type="entry name" value="BRCT_Rev1"/>
    <property type="match status" value="1"/>
</dbReference>
<keyword evidence="5" id="KW-0237">DNA synthesis</keyword>
<dbReference type="Gene3D" id="6.10.250.1490">
    <property type="match status" value="1"/>
</dbReference>
<dbReference type="PROSITE" id="PS50173">
    <property type="entry name" value="UMUC"/>
    <property type="match status" value="1"/>
</dbReference>
<proteinExistence type="inferred from homology"/>
<keyword evidence="7" id="KW-0548">Nucleotidyltransferase</keyword>
<dbReference type="GO" id="GO:0017125">
    <property type="term" value="F:deoxycytidyl transferase activity"/>
    <property type="evidence" value="ECO:0007669"/>
    <property type="project" value="TreeGrafter"/>
</dbReference>
<dbReference type="PANTHER" id="PTHR45990">
    <property type="entry name" value="DNA REPAIR PROTEIN REV1"/>
    <property type="match status" value="1"/>
</dbReference>
<dbReference type="AlphaFoldDB" id="A0A9P6CA09"/>
<dbReference type="CDD" id="cd01701">
    <property type="entry name" value="PolY_Rev1"/>
    <property type="match status" value="1"/>
</dbReference>
<dbReference type="Gene3D" id="6.10.250.1630">
    <property type="match status" value="1"/>
</dbReference>
<reference evidence="19" key="1">
    <citation type="submission" date="2020-11" db="EMBL/GenBank/DDBJ databases">
        <authorList>
            <consortium name="DOE Joint Genome Institute"/>
            <person name="Ahrendt S."/>
            <person name="Riley R."/>
            <person name="Andreopoulos W."/>
            <person name="Labutti K."/>
            <person name="Pangilinan J."/>
            <person name="Ruiz-Duenas F.J."/>
            <person name="Barrasa J.M."/>
            <person name="Sanchez-Garcia M."/>
            <person name="Camarero S."/>
            <person name="Miyauchi S."/>
            <person name="Serrano A."/>
            <person name="Linde D."/>
            <person name="Babiker R."/>
            <person name="Drula E."/>
            <person name="Ayuso-Fernandez I."/>
            <person name="Pacheco R."/>
            <person name="Padilla G."/>
            <person name="Ferreira P."/>
            <person name="Barriuso J."/>
            <person name="Kellner H."/>
            <person name="Castanera R."/>
            <person name="Alfaro M."/>
            <person name="Ramirez L."/>
            <person name="Pisabarro A.G."/>
            <person name="Kuo A."/>
            <person name="Tritt A."/>
            <person name="Lipzen A."/>
            <person name="He G."/>
            <person name="Yan M."/>
            <person name="Ng V."/>
            <person name="Cullen D."/>
            <person name="Martin F."/>
            <person name="Rosso M.-N."/>
            <person name="Henrissat B."/>
            <person name="Hibbett D."/>
            <person name="Martinez A.T."/>
            <person name="Grigoriev I.V."/>
        </authorList>
    </citation>
    <scope>NUCLEOTIDE SEQUENCE</scope>
    <source>
        <strain evidence="19">MF-IS2</strain>
    </source>
</reference>
<dbReference type="InterPro" id="IPR001126">
    <property type="entry name" value="UmuC"/>
</dbReference>
<dbReference type="InterPro" id="IPR031991">
    <property type="entry name" value="Rev1_C"/>
</dbReference>
<evidence type="ECO:0000256" key="5">
    <source>
        <dbReference type="ARBA" id="ARBA00022634"/>
    </source>
</evidence>
<comment type="subcellular location">
    <subcellularLocation>
        <location evidence="2">Nucleus</location>
    </subcellularLocation>
</comment>
<dbReference type="Pfam" id="PF21999">
    <property type="entry name" value="IMS_HHH_1"/>
    <property type="match status" value="1"/>
</dbReference>
<dbReference type="Gene3D" id="1.10.150.20">
    <property type="entry name" value="5' to 3' exonuclease, C-terminal subdomain"/>
    <property type="match status" value="1"/>
</dbReference>
<evidence type="ECO:0000313" key="20">
    <source>
        <dbReference type="Proteomes" id="UP000807342"/>
    </source>
</evidence>
<evidence type="ECO:0000256" key="1">
    <source>
        <dbReference type="ARBA" id="ARBA00001946"/>
    </source>
</evidence>
<dbReference type="InterPro" id="IPR017961">
    <property type="entry name" value="DNA_pol_Y-fam_little_finger"/>
</dbReference>
<feature type="region of interest" description="Disordered" evidence="16">
    <location>
        <begin position="807"/>
        <end position="863"/>
    </location>
</feature>
<dbReference type="InterPro" id="IPR036420">
    <property type="entry name" value="BRCT_dom_sf"/>
</dbReference>
<dbReference type="GO" id="GO:0042276">
    <property type="term" value="P:error-prone translesion synthesis"/>
    <property type="evidence" value="ECO:0007669"/>
    <property type="project" value="TreeGrafter"/>
</dbReference>
<dbReference type="FunFam" id="3.30.1490.100:FF:000001">
    <property type="entry name" value="DNA repair protein REV1"/>
    <property type="match status" value="1"/>
</dbReference>
<dbReference type="OrthoDB" id="427711at2759"/>
<evidence type="ECO:0000256" key="10">
    <source>
        <dbReference type="ARBA" id="ARBA00022842"/>
    </source>
</evidence>
<name>A0A9P6CA09_9AGAR</name>
<feature type="compositionally biased region" description="Polar residues" evidence="16">
    <location>
        <begin position="222"/>
        <end position="257"/>
    </location>
</feature>
<dbReference type="GO" id="GO:0046872">
    <property type="term" value="F:metal ion binding"/>
    <property type="evidence" value="ECO:0007669"/>
    <property type="project" value="UniProtKB-KW"/>
</dbReference>
<feature type="compositionally biased region" description="Polar residues" evidence="16">
    <location>
        <begin position="1"/>
        <end position="13"/>
    </location>
</feature>
<evidence type="ECO:0000256" key="11">
    <source>
        <dbReference type="ARBA" id="ARBA00023125"/>
    </source>
</evidence>
<comment type="function">
    <text evidence="14">Deoxycytidyl transferase involved in DNA repair. Transfers a dCMP residue from dCTP to the 3'-end of a DNA primer in a template-dependent reaction. May assist in the first step in the bypass of abasic lesions by the insertion of a nucleotide opposite the lesion. Required for normal induction of mutations by physical and chemical agents. Involved in mitochondrial DNA mutagenesis.</text>
</comment>
<evidence type="ECO:0000256" key="6">
    <source>
        <dbReference type="ARBA" id="ARBA00022679"/>
    </source>
</evidence>
<keyword evidence="9" id="KW-0227">DNA damage</keyword>
<protein>
    <recommendedName>
        <fullName evidence="4">DNA repair protein REV1</fullName>
    </recommendedName>
    <alternativeName>
        <fullName evidence="15">Reversionless protein 1</fullName>
    </alternativeName>
</protein>
<dbReference type="InterPro" id="IPR038401">
    <property type="entry name" value="Rev1_C_sf"/>
</dbReference>
<dbReference type="InterPro" id="IPR053848">
    <property type="entry name" value="IMS_HHH_1"/>
</dbReference>
<evidence type="ECO:0000256" key="13">
    <source>
        <dbReference type="ARBA" id="ARBA00023242"/>
    </source>
</evidence>
<evidence type="ECO:0000256" key="12">
    <source>
        <dbReference type="ARBA" id="ARBA00023204"/>
    </source>
</evidence>
<dbReference type="Gene3D" id="1.20.58.1280">
    <property type="entry name" value="DNA repair protein Rev1, C-terminal domain"/>
    <property type="match status" value="1"/>
</dbReference>
<feature type="domain" description="UmuC" evidence="18">
    <location>
        <begin position="407"/>
        <end position="609"/>
    </location>
</feature>
<gene>
    <name evidence="19" type="ORF">P691DRAFT_719057</name>
</gene>
<organism evidence="19 20">
    <name type="scientific">Macrolepiota fuliginosa MF-IS2</name>
    <dbReference type="NCBI Taxonomy" id="1400762"/>
    <lineage>
        <taxon>Eukaryota</taxon>
        <taxon>Fungi</taxon>
        <taxon>Dikarya</taxon>
        <taxon>Basidiomycota</taxon>
        <taxon>Agaricomycotina</taxon>
        <taxon>Agaricomycetes</taxon>
        <taxon>Agaricomycetidae</taxon>
        <taxon>Agaricales</taxon>
        <taxon>Agaricineae</taxon>
        <taxon>Agaricaceae</taxon>
        <taxon>Macrolepiota</taxon>
    </lineage>
</organism>
<dbReference type="Gene3D" id="3.30.1490.100">
    <property type="entry name" value="DNA polymerase, Y-family, little finger domain"/>
    <property type="match status" value="1"/>
</dbReference>
<dbReference type="GO" id="GO:0003887">
    <property type="term" value="F:DNA-directed DNA polymerase activity"/>
    <property type="evidence" value="ECO:0007669"/>
    <property type="project" value="InterPro"/>
</dbReference>
<keyword evidence="20" id="KW-1185">Reference proteome</keyword>
<evidence type="ECO:0000256" key="4">
    <source>
        <dbReference type="ARBA" id="ARBA00020399"/>
    </source>
</evidence>
<evidence type="ECO:0000256" key="2">
    <source>
        <dbReference type="ARBA" id="ARBA00004123"/>
    </source>
</evidence>
<keyword evidence="10" id="KW-0460">Magnesium</keyword>
<evidence type="ECO:0000259" key="18">
    <source>
        <dbReference type="PROSITE" id="PS50173"/>
    </source>
</evidence>
<dbReference type="Gene3D" id="3.40.1170.60">
    <property type="match status" value="1"/>
</dbReference>
<dbReference type="Gene3D" id="3.30.70.270">
    <property type="match status" value="1"/>
</dbReference>
<dbReference type="Pfam" id="PF11799">
    <property type="entry name" value="IMS_C"/>
    <property type="match status" value="1"/>
</dbReference>
<evidence type="ECO:0000256" key="16">
    <source>
        <dbReference type="SAM" id="MobiDB-lite"/>
    </source>
</evidence>
<comment type="similarity">
    <text evidence="3">Belongs to the DNA polymerase type-Y family.</text>
</comment>
<keyword evidence="11" id="KW-0238">DNA-binding</keyword>
<dbReference type="GO" id="GO:0005634">
    <property type="term" value="C:nucleus"/>
    <property type="evidence" value="ECO:0007669"/>
    <property type="project" value="UniProtKB-SubCell"/>
</dbReference>
<keyword evidence="8" id="KW-0479">Metal-binding</keyword>
<accession>A0A9P6CA09</accession>
<keyword evidence="13" id="KW-0539">Nucleus</keyword>
<dbReference type="GO" id="GO:0006281">
    <property type="term" value="P:DNA repair"/>
    <property type="evidence" value="ECO:0007669"/>
    <property type="project" value="UniProtKB-KW"/>
</dbReference>
<dbReference type="Pfam" id="PF00817">
    <property type="entry name" value="IMS"/>
    <property type="match status" value="1"/>
</dbReference>
<evidence type="ECO:0000256" key="15">
    <source>
        <dbReference type="ARBA" id="ARBA00081902"/>
    </source>
</evidence>
<dbReference type="SUPFAM" id="SSF100879">
    <property type="entry name" value="Lesion bypass DNA polymerase (Y-family), little finger domain"/>
    <property type="match status" value="1"/>
</dbReference>
<evidence type="ECO:0000256" key="3">
    <source>
        <dbReference type="ARBA" id="ARBA00010945"/>
    </source>
</evidence>
<dbReference type="SUPFAM" id="SSF56672">
    <property type="entry name" value="DNA/RNA polymerases"/>
    <property type="match status" value="1"/>
</dbReference>
<dbReference type="PANTHER" id="PTHR45990:SF1">
    <property type="entry name" value="DNA REPAIR PROTEIN REV1"/>
    <property type="match status" value="1"/>
</dbReference>
<dbReference type="EMBL" id="MU151059">
    <property type="protein sequence ID" value="KAF9453668.1"/>
    <property type="molecule type" value="Genomic_DNA"/>
</dbReference>
<dbReference type="FunFam" id="3.40.50.10190:FF:000011">
    <property type="entry name" value="DNA repair protein REV1"/>
    <property type="match status" value="1"/>
</dbReference>
<dbReference type="Proteomes" id="UP000807342">
    <property type="component" value="Unassembled WGS sequence"/>
</dbReference>
<dbReference type="Pfam" id="PF16589">
    <property type="entry name" value="BRCT_2"/>
    <property type="match status" value="1"/>
</dbReference>
<feature type="region of interest" description="Disordered" evidence="16">
    <location>
        <begin position="887"/>
        <end position="945"/>
    </location>
</feature>
<evidence type="ECO:0000256" key="7">
    <source>
        <dbReference type="ARBA" id="ARBA00022695"/>
    </source>
</evidence>
<keyword evidence="6" id="KW-0808">Transferase</keyword>
<dbReference type="GO" id="GO:0070987">
    <property type="term" value="P:error-free translesion synthesis"/>
    <property type="evidence" value="ECO:0007669"/>
    <property type="project" value="UniProtKB-ARBA"/>
</dbReference>
<keyword evidence="12" id="KW-0234">DNA repair</keyword>
<dbReference type="Gene3D" id="3.40.50.10190">
    <property type="entry name" value="BRCT domain"/>
    <property type="match status" value="1"/>
</dbReference>